<organism evidence="4">
    <name type="scientific">Enterobius vermicularis</name>
    <name type="common">Human pinworm</name>
    <dbReference type="NCBI Taxonomy" id="51028"/>
    <lineage>
        <taxon>Eukaryota</taxon>
        <taxon>Metazoa</taxon>
        <taxon>Ecdysozoa</taxon>
        <taxon>Nematoda</taxon>
        <taxon>Chromadorea</taxon>
        <taxon>Rhabditida</taxon>
        <taxon>Spirurina</taxon>
        <taxon>Oxyuridomorpha</taxon>
        <taxon>Oxyuroidea</taxon>
        <taxon>Oxyuridae</taxon>
        <taxon>Enterobius</taxon>
    </lineage>
</organism>
<protein>
    <submittedName>
        <fullName evidence="4">CSPG2 protein</fullName>
    </submittedName>
</protein>
<dbReference type="Proteomes" id="UP000274131">
    <property type="component" value="Unassembled WGS sequence"/>
</dbReference>
<feature type="compositionally biased region" description="Low complexity" evidence="1">
    <location>
        <begin position="735"/>
        <end position="746"/>
    </location>
</feature>
<feature type="compositionally biased region" description="Polar residues" evidence="1">
    <location>
        <begin position="710"/>
        <end position="720"/>
    </location>
</feature>
<dbReference type="AlphaFoldDB" id="A0A0N4VJH7"/>
<evidence type="ECO:0000256" key="1">
    <source>
        <dbReference type="SAM" id="MobiDB-lite"/>
    </source>
</evidence>
<reference evidence="2 3" key="2">
    <citation type="submission" date="2018-10" db="EMBL/GenBank/DDBJ databases">
        <authorList>
            <consortium name="Pathogen Informatics"/>
        </authorList>
    </citation>
    <scope>NUCLEOTIDE SEQUENCE [LARGE SCALE GENOMIC DNA]</scope>
</reference>
<gene>
    <name evidence="2" type="ORF">EVEC_LOCUS10323</name>
</gene>
<reference evidence="4" key="1">
    <citation type="submission" date="2017-02" db="UniProtKB">
        <authorList>
            <consortium name="WormBaseParasite"/>
        </authorList>
    </citation>
    <scope>IDENTIFICATION</scope>
</reference>
<keyword evidence="3" id="KW-1185">Reference proteome</keyword>
<dbReference type="EMBL" id="UXUI01010735">
    <property type="protein sequence ID" value="VDD95572.1"/>
    <property type="molecule type" value="Genomic_DNA"/>
</dbReference>
<dbReference type="WBParaSite" id="EVEC_0001099801-mRNA-1">
    <property type="protein sequence ID" value="EVEC_0001099801-mRNA-1"/>
    <property type="gene ID" value="EVEC_0001099801"/>
</dbReference>
<evidence type="ECO:0000313" key="3">
    <source>
        <dbReference type="Proteomes" id="UP000274131"/>
    </source>
</evidence>
<evidence type="ECO:0000313" key="2">
    <source>
        <dbReference type="EMBL" id="VDD95572.1"/>
    </source>
</evidence>
<feature type="compositionally biased region" description="Acidic residues" evidence="1">
    <location>
        <begin position="747"/>
        <end position="757"/>
    </location>
</feature>
<accession>A0A0N4VJH7</accession>
<sequence length="1263" mass="138768">GTVTETLLANADIQTVTAVAEEGVATETERLEVTEIGTVTESLLANANIQTVVRVAEEAVATETEKLAVTEMGTVMETLLANANVQTVMGVAEEAVATETERLEITEMGTETETLVTDSGVQTQTLVTKKTLAVGSKETAVGDDEAITELALVARDVQTVVSLSEGREAAESAKKLGEERVGIEFFMADADIQAVVEMTEQSLITEDLLLKKIVSEKETSTEISVTDSAVEAVMPVDETGSGAELISAAGTTAQKQMSDLSISVETEGFEEKMYTEVIGRETGSDKTTNTDVYYVEASIETNGAEIVEYSSLAVVQDVWTATDFEDTTYEFNHYHKESEKCKKCFVSVSSQKEIDQTDIAVGPEAASFYEKGEETAMSAVTSYTQTSPVNFENATGEAQVIRSIKDSWQSTSLDGIINESENERDKKLETVKEAPIELLSRSREKKLNVCERGTDAFNTVGVATGVEALVQSSTATVQTSSLRKIVLDDIRHIESEVQCNVEMTTVGVNCDVYASDEATQLSVADTRTAVQTNDELFSVTKENTFAQTDVKLPTSVASQLFWHDEISDEKGMQTEIYKPLLANIECQTVNFYLSSQVEATAEMQANSCSTEYDYLISSQSTETNENAVHSGPQTEVRALTSTMQTVTEYCDFETQAQAELKTKKQQTYLSAFNAKNRSSIDDELGLAKDKKKGKLLTRLSKTAAELSVVSPKQSASLTVEQSKRPDTSMAGSQTPSNSLSLGSSGEVLEEEEEEEEPVSSAEKQQTSWGGGESPEEISIKRPKRLGEIEKLAEVDTADIESSKIIKLSSKFYTNVETDTSSGSPESVYVNVHFLKTQESEFSNFESDDHIDSTGGSSADASSVDDEVECFSWDAAAQTSYSLFDAKSAETQFYMDEMDYVHDAECQSGPSSFEPRRAEDVEKDISFMKNYSTQTLSSSFYRKRPSETISMTPEMEELLRESQVSERLENAGCSNEFKKSIDETDFIADCASQTVREIAEHSTQAVAKTADSSMNTESLYSKKGVQSEALTAEKQVATVPFEVQNIRPTFAQSFPEKVLDYETYSHTVSTPLELAIKKQTVSKDLFRVVDTTTQINIKTTKSASQTQPNAQDAVIQNDNFCEEKEVQTKLIPVVNKGIQFDDTEYQAARRLYMKDFGIQTGVLARVEHIMSSAIFEETLPQKFSGELGRFPFPVHQKHVSIENIDLKQYGQYAFETSSTPWAQAEHRGESSRNQNVHHTVADLRSLFGESAVNKQEKTSGEKKT</sequence>
<evidence type="ECO:0000313" key="4">
    <source>
        <dbReference type="WBParaSite" id="EVEC_0001099801-mRNA-1"/>
    </source>
</evidence>
<name>A0A0N4VJH7_ENTVE</name>
<proteinExistence type="predicted"/>
<feature type="region of interest" description="Disordered" evidence="1">
    <location>
        <begin position="707"/>
        <end position="781"/>
    </location>
</feature>